<dbReference type="PANTHER" id="PTHR12863:SF1">
    <property type="entry name" value="FATTY ACID 2-HYDROXYLASE"/>
    <property type="match status" value="1"/>
</dbReference>
<gene>
    <name evidence="9" type="ORF">PSON_ATCC_30995.1.T0010403</name>
</gene>
<sequence>MQFNPIKTPIYFDNISSVQTYARQNHLLLYVFKNTVYDLSEFAYIHPGGQEEICKYVNTDISKIIFNPKIHKHSPMMLFKISKFTFGYIQEQKQKTLLKSKSSQQLLQQTRKNLLSAADPDYLAVPEDCCIEKVRSIKTHRRIYHSDEQIKMKM</sequence>
<dbReference type="PANTHER" id="PTHR12863">
    <property type="entry name" value="FATTY ACID HYDROXYLASE"/>
    <property type="match status" value="1"/>
</dbReference>
<feature type="domain" description="Cytochrome b5 heme-binding" evidence="8">
    <location>
        <begin position="16"/>
        <end position="90"/>
    </location>
</feature>
<dbReference type="InterPro" id="IPR001199">
    <property type="entry name" value="Cyt_B5-like_heme/steroid-bd"/>
</dbReference>
<dbReference type="AlphaFoldDB" id="A0A8S1JTQ3"/>
<dbReference type="InterPro" id="IPR014430">
    <property type="entry name" value="Scs7"/>
</dbReference>
<comment type="caution">
    <text evidence="9">The sequence shown here is derived from an EMBL/GenBank/DDBJ whole genome shotgun (WGS) entry which is preliminary data.</text>
</comment>
<evidence type="ECO:0000256" key="4">
    <source>
        <dbReference type="ARBA" id="ARBA00022989"/>
    </source>
</evidence>
<proteinExistence type="predicted"/>
<dbReference type="Proteomes" id="UP000692954">
    <property type="component" value="Unassembled WGS sequence"/>
</dbReference>
<evidence type="ECO:0000256" key="1">
    <source>
        <dbReference type="ARBA" id="ARBA00004477"/>
    </source>
</evidence>
<evidence type="ECO:0000256" key="7">
    <source>
        <dbReference type="ARBA" id="ARBA00023136"/>
    </source>
</evidence>
<dbReference type="GO" id="GO:0005789">
    <property type="term" value="C:endoplasmic reticulum membrane"/>
    <property type="evidence" value="ECO:0007669"/>
    <property type="project" value="UniProtKB-SubCell"/>
</dbReference>
<evidence type="ECO:0000259" key="8">
    <source>
        <dbReference type="PROSITE" id="PS50255"/>
    </source>
</evidence>
<evidence type="ECO:0000256" key="5">
    <source>
        <dbReference type="ARBA" id="ARBA00023002"/>
    </source>
</evidence>
<keyword evidence="3" id="KW-0256">Endoplasmic reticulum</keyword>
<keyword evidence="5" id="KW-0560">Oxidoreductase</keyword>
<keyword evidence="6" id="KW-0443">Lipid metabolism</keyword>
<protein>
    <recommendedName>
        <fullName evidence="8">Cytochrome b5 heme-binding domain-containing protein</fullName>
    </recommendedName>
</protein>
<evidence type="ECO:0000256" key="6">
    <source>
        <dbReference type="ARBA" id="ARBA00023098"/>
    </source>
</evidence>
<evidence type="ECO:0000313" key="10">
    <source>
        <dbReference type="Proteomes" id="UP000692954"/>
    </source>
</evidence>
<reference evidence="9" key="1">
    <citation type="submission" date="2021-01" db="EMBL/GenBank/DDBJ databases">
        <authorList>
            <consortium name="Genoscope - CEA"/>
            <person name="William W."/>
        </authorList>
    </citation>
    <scope>NUCLEOTIDE SEQUENCE</scope>
</reference>
<name>A0A8S1JTQ3_9CILI</name>
<evidence type="ECO:0000256" key="3">
    <source>
        <dbReference type="ARBA" id="ARBA00022824"/>
    </source>
</evidence>
<keyword evidence="7" id="KW-0472">Membrane</keyword>
<dbReference type="Pfam" id="PF00173">
    <property type="entry name" value="Cyt-b5"/>
    <property type="match status" value="1"/>
</dbReference>
<dbReference type="EMBL" id="CAJJDN010000001">
    <property type="protein sequence ID" value="CAD8046023.1"/>
    <property type="molecule type" value="Genomic_DNA"/>
</dbReference>
<dbReference type="GO" id="GO:0006631">
    <property type="term" value="P:fatty acid metabolic process"/>
    <property type="evidence" value="ECO:0007669"/>
    <property type="project" value="TreeGrafter"/>
</dbReference>
<keyword evidence="4" id="KW-1133">Transmembrane helix</keyword>
<dbReference type="OrthoDB" id="2204368at2759"/>
<evidence type="ECO:0000256" key="2">
    <source>
        <dbReference type="ARBA" id="ARBA00022692"/>
    </source>
</evidence>
<accession>A0A8S1JTQ3</accession>
<comment type="subcellular location">
    <subcellularLocation>
        <location evidence="1">Endoplasmic reticulum membrane</location>
        <topology evidence="1">Multi-pass membrane protein</topology>
    </subcellularLocation>
</comment>
<keyword evidence="10" id="KW-1185">Reference proteome</keyword>
<organism evidence="9 10">
    <name type="scientific">Paramecium sonneborni</name>
    <dbReference type="NCBI Taxonomy" id="65129"/>
    <lineage>
        <taxon>Eukaryota</taxon>
        <taxon>Sar</taxon>
        <taxon>Alveolata</taxon>
        <taxon>Ciliophora</taxon>
        <taxon>Intramacronucleata</taxon>
        <taxon>Oligohymenophorea</taxon>
        <taxon>Peniculida</taxon>
        <taxon>Parameciidae</taxon>
        <taxon>Paramecium</taxon>
    </lineage>
</organism>
<dbReference type="GO" id="GO:0080132">
    <property type="term" value="F:fatty acid 2-hydroxylase activity"/>
    <property type="evidence" value="ECO:0007669"/>
    <property type="project" value="InterPro"/>
</dbReference>
<dbReference type="PROSITE" id="PS50255">
    <property type="entry name" value="CYTOCHROME_B5_2"/>
    <property type="match status" value="1"/>
</dbReference>
<evidence type="ECO:0000313" key="9">
    <source>
        <dbReference type="EMBL" id="CAD8046023.1"/>
    </source>
</evidence>
<keyword evidence="2" id="KW-0812">Transmembrane</keyword>